<reference evidence="1" key="1">
    <citation type="submission" date="2020-04" db="EMBL/GenBank/DDBJ databases">
        <title>Deep metagenomics examines the oral microbiome during advanced dental caries in children, revealing novel taxa and co-occurrences with host molecules.</title>
        <authorList>
            <person name="Baker J.L."/>
            <person name="Morton J.T."/>
            <person name="Dinis M."/>
            <person name="Alvarez R."/>
            <person name="Tran N.C."/>
            <person name="Knight R."/>
            <person name="Edlund A."/>
        </authorList>
    </citation>
    <scope>NUCLEOTIDE SEQUENCE</scope>
    <source>
        <strain evidence="1">JCVI_32_bin.62</strain>
    </source>
</reference>
<dbReference type="EMBL" id="JABZQQ010000106">
    <property type="protein sequence ID" value="MBF1265947.1"/>
    <property type="molecule type" value="Genomic_DNA"/>
</dbReference>
<comment type="caution">
    <text evidence="1">The sequence shown here is derived from an EMBL/GenBank/DDBJ whole genome shotgun (WGS) entry which is preliminary data.</text>
</comment>
<name>A0A930GUW0_NEISI</name>
<dbReference type="Proteomes" id="UP000780345">
    <property type="component" value="Unassembled WGS sequence"/>
</dbReference>
<proteinExistence type="predicted"/>
<protein>
    <submittedName>
        <fullName evidence="1">Uncharacterized protein</fullName>
    </submittedName>
</protein>
<accession>A0A930GUW0</accession>
<evidence type="ECO:0000313" key="1">
    <source>
        <dbReference type="EMBL" id="MBF1265947.1"/>
    </source>
</evidence>
<dbReference type="AlphaFoldDB" id="A0A930GUW0"/>
<sequence length="56" mass="6457">MANIDLTQWGAKLQVIPQHIEDEPTIYEIECGSDSVFITEEHAYQLRNALVRILED</sequence>
<organism evidence="1 2">
    <name type="scientific">Neisseria sicca</name>
    <dbReference type="NCBI Taxonomy" id="490"/>
    <lineage>
        <taxon>Bacteria</taxon>
        <taxon>Pseudomonadati</taxon>
        <taxon>Pseudomonadota</taxon>
        <taxon>Betaproteobacteria</taxon>
        <taxon>Neisseriales</taxon>
        <taxon>Neisseriaceae</taxon>
        <taxon>Neisseria</taxon>
    </lineage>
</organism>
<gene>
    <name evidence="1" type="ORF">HXM80_09950</name>
</gene>
<evidence type="ECO:0000313" key="2">
    <source>
        <dbReference type="Proteomes" id="UP000780345"/>
    </source>
</evidence>